<feature type="region of interest" description="Disordered" evidence="1">
    <location>
        <begin position="1"/>
        <end position="29"/>
    </location>
</feature>
<dbReference type="InterPro" id="IPR011989">
    <property type="entry name" value="ARM-like"/>
</dbReference>
<name>A0AA89BCW1_9ASTE</name>
<dbReference type="GO" id="GO:0005874">
    <property type="term" value="C:microtubule"/>
    <property type="evidence" value="ECO:0007669"/>
    <property type="project" value="InterPro"/>
</dbReference>
<dbReference type="InterPro" id="IPR033337">
    <property type="entry name" value="TORTIFOLIA1/SINE1-2"/>
</dbReference>
<dbReference type="FunFam" id="1.25.10.10:FF:000549">
    <property type="entry name" value="ARM repeat superfamily protein"/>
    <property type="match status" value="1"/>
</dbReference>
<dbReference type="PANTHER" id="PTHR31355">
    <property type="entry name" value="MICROTUBULE-ASSOCIATED PROTEIN TORTIFOLIA1"/>
    <property type="match status" value="1"/>
</dbReference>
<dbReference type="InterPro" id="IPR057600">
    <property type="entry name" value="TORTIFOLIA1/SINE1-2_N"/>
</dbReference>
<reference evidence="3" key="1">
    <citation type="submission" date="2022-12" db="EMBL/GenBank/DDBJ databases">
        <title>Draft genome assemblies for two species of Escallonia (Escalloniales).</title>
        <authorList>
            <person name="Chanderbali A."/>
            <person name="Dervinis C."/>
            <person name="Anghel I."/>
            <person name="Soltis D."/>
            <person name="Soltis P."/>
            <person name="Zapata F."/>
        </authorList>
    </citation>
    <scope>NUCLEOTIDE SEQUENCE</scope>
    <source>
        <strain evidence="3">UCBG64.0493</strain>
        <tissue evidence="3">Leaf</tissue>
    </source>
</reference>
<dbReference type="PANTHER" id="PTHR31355:SF32">
    <property type="entry name" value="TORTIFOLIA1-LIKE PROTEIN 4"/>
    <property type="match status" value="1"/>
</dbReference>
<evidence type="ECO:0000256" key="1">
    <source>
        <dbReference type="SAM" id="MobiDB-lite"/>
    </source>
</evidence>
<dbReference type="InterPro" id="IPR016024">
    <property type="entry name" value="ARM-type_fold"/>
</dbReference>
<organism evidence="3 4">
    <name type="scientific">Escallonia herrerae</name>
    <dbReference type="NCBI Taxonomy" id="1293975"/>
    <lineage>
        <taxon>Eukaryota</taxon>
        <taxon>Viridiplantae</taxon>
        <taxon>Streptophyta</taxon>
        <taxon>Embryophyta</taxon>
        <taxon>Tracheophyta</taxon>
        <taxon>Spermatophyta</taxon>
        <taxon>Magnoliopsida</taxon>
        <taxon>eudicotyledons</taxon>
        <taxon>Gunneridae</taxon>
        <taxon>Pentapetalae</taxon>
        <taxon>asterids</taxon>
        <taxon>campanulids</taxon>
        <taxon>Escalloniales</taxon>
        <taxon>Escalloniaceae</taxon>
        <taxon>Escallonia</taxon>
    </lineage>
</organism>
<feature type="compositionally biased region" description="Basic residues" evidence="1">
    <location>
        <begin position="386"/>
        <end position="395"/>
    </location>
</feature>
<gene>
    <name evidence="3" type="ORF">RJ639_027287</name>
</gene>
<dbReference type="AlphaFoldDB" id="A0AA89BCW1"/>
<dbReference type="EMBL" id="JAVXUP010000092">
    <property type="protein sequence ID" value="KAK3038624.1"/>
    <property type="molecule type" value="Genomic_DNA"/>
</dbReference>
<evidence type="ECO:0000259" key="2">
    <source>
        <dbReference type="Pfam" id="PF24714"/>
    </source>
</evidence>
<sequence>EPIGPPIATTHTGGSAAWNKLSMSTPPKSDLKHRVITCLNKLSDRDTLAVAAAELECIAKGLAHDTFSPFLACLSATTSAAKSPVRKQCVRMLGVLSTFHGDALSPHLSKMLAGVLRRLRDPDSAVRSACTAAVSSMAAHITHSPFFPSFTKPLFDTMLHEQDSNSQLGSALCLSAAIDAAPDPEPSQLQKLMPKLVKLVRSDSFKAKPAVLAVIGSIASAGGASSKNVLNLLMPCLVECLSFEDWAARKAAAEGLAKLALTERDSLSQFKSSGLASLESRRFDKVKVVRETMNRALELWKEVPEEVLPQSQSKPSEGNRLRANVCLLSSFWSLMHPDIGNGGYSPTVPKGPPEIVLETPQPKKTIPTDRSPPSSSSSVATTWKRSSPKSSHKKPNSAMFSKMDVRKPSGWKDGNAVLQTPCSEVACDDNVRSLNFTNVDSTCTESCSTSKPETKRVLFSKICNEKSSKFGGLRFGSRVVPFHEMDKCELDAAGENASEDVYRNHREVEDLSLIQKQLLQIENQQSSLLDLLQRYMGSSQSGINSLATRVNGLEKALDDISYELAVSTGRISDTDSAGNSCCMLPGAEFLSPKFWRRAEGQYSTSRFSFSRSNQSPTSMQSMSDKEAMLEPKNPKVQQQDVFGYVGNQQGVLRWDVRGNLEPFSNRSTKHVFQDSEMAQVSSADRLDEVSYRIIYLAGDRTLEYHLHFQGAKNIAKDNPSLRSNIMLERGEQNLAD</sequence>
<dbReference type="GO" id="GO:0008017">
    <property type="term" value="F:microtubule binding"/>
    <property type="evidence" value="ECO:0007669"/>
    <property type="project" value="InterPro"/>
</dbReference>
<feature type="domain" description="TORTIFOLIA1/SINE1-2 N-terminal" evidence="2">
    <location>
        <begin position="30"/>
        <end position="302"/>
    </location>
</feature>
<dbReference type="SUPFAM" id="SSF48371">
    <property type="entry name" value="ARM repeat"/>
    <property type="match status" value="1"/>
</dbReference>
<comment type="caution">
    <text evidence="3">The sequence shown here is derived from an EMBL/GenBank/DDBJ whole genome shotgun (WGS) entry which is preliminary data.</text>
</comment>
<accession>A0AA89BCW1</accession>
<feature type="compositionally biased region" description="Low complexity" evidence="1">
    <location>
        <begin position="371"/>
        <end position="385"/>
    </location>
</feature>
<evidence type="ECO:0000313" key="3">
    <source>
        <dbReference type="EMBL" id="KAK3038624.1"/>
    </source>
</evidence>
<dbReference type="Gene3D" id="1.25.10.10">
    <property type="entry name" value="Leucine-rich Repeat Variant"/>
    <property type="match status" value="1"/>
</dbReference>
<evidence type="ECO:0000313" key="4">
    <source>
        <dbReference type="Proteomes" id="UP001188597"/>
    </source>
</evidence>
<feature type="non-terminal residue" evidence="3">
    <location>
        <position position="736"/>
    </location>
</feature>
<dbReference type="Proteomes" id="UP001188597">
    <property type="component" value="Unassembled WGS sequence"/>
</dbReference>
<proteinExistence type="predicted"/>
<keyword evidence="4" id="KW-1185">Reference proteome</keyword>
<protein>
    <recommendedName>
        <fullName evidence="2">TORTIFOLIA1/SINE1-2 N-terminal domain-containing protein</fullName>
    </recommendedName>
</protein>
<feature type="region of interest" description="Disordered" evidence="1">
    <location>
        <begin position="343"/>
        <end position="406"/>
    </location>
</feature>
<dbReference type="Pfam" id="PF24714">
    <property type="entry name" value="TOR1L1_N"/>
    <property type="match status" value="1"/>
</dbReference>